<keyword evidence="1 3" id="KW-0808">Transferase</keyword>
<comment type="catalytic activity">
    <reaction evidence="3">
        <text>D-glucose + ATP = D-glucose 6-phosphate + ADP + H(+)</text>
        <dbReference type="Rhea" id="RHEA:17825"/>
        <dbReference type="ChEBI" id="CHEBI:4167"/>
        <dbReference type="ChEBI" id="CHEBI:15378"/>
        <dbReference type="ChEBI" id="CHEBI:30616"/>
        <dbReference type="ChEBI" id="CHEBI:61548"/>
        <dbReference type="ChEBI" id="CHEBI:456216"/>
        <dbReference type="EC" id="2.7.1.2"/>
    </reaction>
</comment>
<keyword evidence="3" id="KW-0547">Nucleotide-binding</keyword>
<evidence type="ECO:0000256" key="3">
    <source>
        <dbReference type="HAMAP-Rule" id="MF_00524"/>
    </source>
</evidence>
<keyword evidence="3" id="KW-0963">Cytoplasm</keyword>
<accession>A0A5M6ZGL2</accession>
<organism evidence="5 6">
    <name type="scientific">Alkalicaulis satelles</name>
    <dbReference type="NCBI Taxonomy" id="2609175"/>
    <lineage>
        <taxon>Bacteria</taxon>
        <taxon>Pseudomonadati</taxon>
        <taxon>Pseudomonadota</taxon>
        <taxon>Alphaproteobacteria</taxon>
        <taxon>Maricaulales</taxon>
        <taxon>Maricaulaceae</taxon>
        <taxon>Alkalicaulis</taxon>
    </lineage>
</organism>
<dbReference type="InterPro" id="IPR050201">
    <property type="entry name" value="Bacterial_glucokinase"/>
</dbReference>
<name>A0A5M6ZGL2_9PROT</name>
<dbReference type="EC" id="2.7.1.2" evidence="3"/>
<dbReference type="RefSeq" id="WP_150023519.1">
    <property type="nucleotide sequence ID" value="NZ_VWOJ01000003.1"/>
</dbReference>
<evidence type="ECO:0000256" key="2">
    <source>
        <dbReference type="ARBA" id="ARBA00022777"/>
    </source>
</evidence>
<keyword evidence="2 3" id="KW-0418">Kinase</keyword>
<dbReference type="Gene3D" id="3.40.367.20">
    <property type="match status" value="1"/>
</dbReference>
<evidence type="ECO:0000256" key="4">
    <source>
        <dbReference type="RuleBase" id="RU004046"/>
    </source>
</evidence>
<dbReference type="GO" id="GO:0005829">
    <property type="term" value="C:cytosol"/>
    <property type="evidence" value="ECO:0007669"/>
    <property type="project" value="TreeGrafter"/>
</dbReference>
<feature type="binding site" evidence="3">
    <location>
        <begin position="13"/>
        <end position="18"/>
    </location>
    <ligand>
        <name>ATP</name>
        <dbReference type="ChEBI" id="CHEBI:30616"/>
    </ligand>
</feature>
<comment type="similarity">
    <text evidence="3 4">Belongs to the bacterial glucokinase family.</text>
</comment>
<dbReference type="Gene3D" id="3.30.420.40">
    <property type="match status" value="1"/>
</dbReference>
<dbReference type="GO" id="GO:0004340">
    <property type="term" value="F:glucokinase activity"/>
    <property type="evidence" value="ECO:0007669"/>
    <property type="project" value="UniProtKB-UniRule"/>
</dbReference>
<dbReference type="AlphaFoldDB" id="A0A5M6ZGL2"/>
<dbReference type="InterPro" id="IPR043129">
    <property type="entry name" value="ATPase_NBD"/>
</dbReference>
<keyword evidence="6" id="KW-1185">Reference proteome</keyword>
<dbReference type="GO" id="GO:0005524">
    <property type="term" value="F:ATP binding"/>
    <property type="evidence" value="ECO:0007669"/>
    <property type="project" value="UniProtKB-UniRule"/>
</dbReference>
<evidence type="ECO:0000313" key="6">
    <source>
        <dbReference type="Proteomes" id="UP000325122"/>
    </source>
</evidence>
<comment type="subcellular location">
    <subcellularLocation>
        <location evidence="3">Cytoplasm</location>
    </subcellularLocation>
</comment>
<evidence type="ECO:0000256" key="1">
    <source>
        <dbReference type="ARBA" id="ARBA00022679"/>
    </source>
</evidence>
<dbReference type="EMBL" id="VWOJ01000003">
    <property type="protein sequence ID" value="KAA5802268.1"/>
    <property type="molecule type" value="Genomic_DNA"/>
</dbReference>
<dbReference type="Pfam" id="PF02685">
    <property type="entry name" value="Glucokinase"/>
    <property type="match status" value="1"/>
</dbReference>
<protein>
    <recommendedName>
        <fullName evidence="3">Glucokinase</fullName>
        <ecNumber evidence="3">2.7.1.2</ecNumber>
    </recommendedName>
    <alternativeName>
        <fullName evidence="3">Glucose kinase</fullName>
    </alternativeName>
</protein>
<dbReference type="GO" id="GO:0005536">
    <property type="term" value="F:D-glucose binding"/>
    <property type="evidence" value="ECO:0007669"/>
    <property type="project" value="InterPro"/>
</dbReference>
<keyword evidence="3" id="KW-0067">ATP-binding</keyword>
<sequence length="327" mass="33865">MKTRRASALYLAADIGGTNARFALAEGSGESGFALSHVQRFRNEDFEDLRDAAMAFLESCGGVRPQRACFAIAAPIAPGKMRLTNATWKLDPGSLAGELGLNGLIAVNDFAAQARGAPLCPPDHVAVLNEGEAVPDAPVAVLGPGTGLGLGLLAPRPGGYGVIATEGGHAGFAPRTAEEVAVGDYIAREHGFVSWERILSGRGLVNIHRALCAIEGRVWPGARPEEITAGALADPASLEGRVVMLFCACLGAYAGDVSVITGARGGTWLAGGILPRIRPLLEASAFEARRVRRGPMTRYVEAIPVRLILSDEAALLGAAALAETGGL</sequence>
<dbReference type="PANTHER" id="PTHR47690">
    <property type="entry name" value="GLUCOKINASE"/>
    <property type="match status" value="1"/>
</dbReference>
<dbReference type="SUPFAM" id="SSF53067">
    <property type="entry name" value="Actin-like ATPase domain"/>
    <property type="match status" value="1"/>
</dbReference>
<dbReference type="HAMAP" id="MF_00524">
    <property type="entry name" value="Glucokinase"/>
    <property type="match status" value="1"/>
</dbReference>
<dbReference type="GO" id="GO:0006096">
    <property type="term" value="P:glycolytic process"/>
    <property type="evidence" value="ECO:0007669"/>
    <property type="project" value="UniProtKB-UniRule"/>
</dbReference>
<comment type="caution">
    <text evidence="5">The sequence shown here is derived from an EMBL/GenBank/DDBJ whole genome shotgun (WGS) entry which is preliminary data.</text>
</comment>
<gene>
    <name evidence="3 5" type="primary">glk</name>
    <name evidence="5" type="ORF">F1654_10580</name>
</gene>
<dbReference type="CDD" id="cd24008">
    <property type="entry name" value="ASKHA_NBD_GLK"/>
    <property type="match status" value="1"/>
</dbReference>
<dbReference type="InterPro" id="IPR003836">
    <property type="entry name" value="Glucokinase"/>
</dbReference>
<dbReference type="NCBIfam" id="TIGR00749">
    <property type="entry name" value="glk"/>
    <property type="match status" value="1"/>
</dbReference>
<evidence type="ECO:0000313" key="5">
    <source>
        <dbReference type="EMBL" id="KAA5802268.1"/>
    </source>
</evidence>
<dbReference type="Proteomes" id="UP000325122">
    <property type="component" value="Unassembled WGS sequence"/>
</dbReference>
<dbReference type="PANTHER" id="PTHR47690:SF1">
    <property type="entry name" value="GLUCOKINASE"/>
    <property type="match status" value="1"/>
</dbReference>
<proteinExistence type="inferred from homology"/>
<keyword evidence="3" id="KW-0324">Glycolysis</keyword>
<reference evidence="5 6" key="1">
    <citation type="submission" date="2019-09" db="EMBL/GenBank/DDBJ databases">
        <authorList>
            <person name="Kevbrin V."/>
            <person name="Grouzdev D.S."/>
        </authorList>
    </citation>
    <scope>NUCLEOTIDE SEQUENCE [LARGE SCALE GENOMIC DNA]</scope>
    <source>
        <strain evidence="5 6">G-192</strain>
    </source>
</reference>